<feature type="compositionally biased region" description="Low complexity" evidence="1">
    <location>
        <begin position="104"/>
        <end position="123"/>
    </location>
</feature>
<sequence length="302" mass="32209">MCLMVFPVRDGLTGSAWGDWANYTASEVAKFAQLRIAEGSQAPKRPSALKKRHTAFKSGGPPAEKAPLESTQRKGAARPTATKSAPLQPSRPQPPPKRRKTADSADAPAPSEEAEAAKASPPSLSKPPPAVAAQLVTKASPAGTVVTKAPASKAVVVKALPAGTAPAKVPDQRPDRVALDEPQIVELRMVADLGARGTGGEIKMFPPPAHHGELEKWEDWSLQLKPYVGLLRPLAKRKMDDVEGSQRVTADDLSEAFDMQQTGAQSNQLLWLFSLRQVACMLAQISDGAAWAIPAIEDTEWL</sequence>
<reference evidence="2 3" key="1">
    <citation type="submission" date="2016-02" db="EMBL/GenBank/DDBJ databases">
        <title>Genome analysis of coral dinoflagellate symbionts highlights evolutionary adaptations to a symbiotic lifestyle.</title>
        <authorList>
            <person name="Aranda M."/>
            <person name="Li Y."/>
            <person name="Liew Y.J."/>
            <person name="Baumgarten S."/>
            <person name="Simakov O."/>
            <person name="Wilson M."/>
            <person name="Piel J."/>
            <person name="Ashoor H."/>
            <person name="Bougouffa S."/>
            <person name="Bajic V.B."/>
            <person name="Ryu T."/>
            <person name="Ravasi T."/>
            <person name="Bayer T."/>
            <person name="Micklem G."/>
            <person name="Kim H."/>
            <person name="Bhak J."/>
            <person name="Lajeunesse T.C."/>
            <person name="Voolstra C.R."/>
        </authorList>
    </citation>
    <scope>NUCLEOTIDE SEQUENCE [LARGE SCALE GENOMIC DNA]</scope>
    <source>
        <strain evidence="2 3">CCMP2467</strain>
    </source>
</reference>
<gene>
    <name evidence="2" type="ORF">AK812_SmicGene34069</name>
</gene>
<dbReference type="EMBL" id="LSRX01001001">
    <property type="protein sequence ID" value="OLP84998.1"/>
    <property type="molecule type" value="Genomic_DNA"/>
</dbReference>
<keyword evidence="3" id="KW-1185">Reference proteome</keyword>
<dbReference type="AlphaFoldDB" id="A0A1Q9CPY6"/>
<proteinExistence type="predicted"/>
<comment type="caution">
    <text evidence="2">The sequence shown here is derived from an EMBL/GenBank/DDBJ whole genome shotgun (WGS) entry which is preliminary data.</text>
</comment>
<evidence type="ECO:0000256" key="1">
    <source>
        <dbReference type="SAM" id="MobiDB-lite"/>
    </source>
</evidence>
<protein>
    <submittedName>
        <fullName evidence="2">Uncharacterized protein</fullName>
    </submittedName>
</protein>
<feature type="region of interest" description="Disordered" evidence="1">
    <location>
        <begin position="41"/>
        <end position="132"/>
    </location>
</feature>
<name>A0A1Q9CPY6_SYMMI</name>
<evidence type="ECO:0000313" key="3">
    <source>
        <dbReference type="Proteomes" id="UP000186817"/>
    </source>
</evidence>
<dbReference type="Proteomes" id="UP000186817">
    <property type="component" value="Unassembled WGS sequence"/>
</dbReference>
<organism evidence="2 3">
    <name type="scientific">Symbiodinium microadriaticum</name>
    <name type="common">Dinoflagellate</name>
    <name type="synonym">Zooxanthella microadriatica</name>
    <dbReference type="NCBI Taxonomy" id="2951"/>
    <lineage>
        <taxon>Eukaryota</taxon>
        <taxon>Sar</taxon>
        <taxon>Alveolata</taxon>
        <taxon>Dinophyceae</taxon>
        <taxon>Suessiales</taxon>
        <taxon>Symbiodiniaceae</taxon>
        <taxon>Symbiodinium</taxon>
    </lineage>
</organism>
<accession>A0A1Q9CPY6</accession>
<evidence type="ECO:0000313" key="2">
    <source>
        <dbReference type="EMBL" id="OLP84998.1"/>
    </source>
</evidence>
<dbReference type="OrthoDB" id="10674685at2759"/>